<dbReference type="SUPFAM" id="SSF88697">
    <property type="entry name" value="PUA domain-like"/>
    <property type="match status" value="1"/>
</dbReference>
<feature type="domain" description="ASCH" evidence="1">
    <location>
        <begin position="12"/>
        <end position="138"/>
    </location>
</feature>
<dbReference type="Pfam" id="PF04266">
    <property type="entry name" value="ASCH"/>
    <property type="match status" value="1"/>
</dbReference>
<reference evidence="2 3" key="1">
    <citation type="submission" date="2019-03" db="EMBL/GenBank/DDBJ databases">
        <title>Genomics of glacier-inhabiting Cryobacterium strains.</title>
        <authorList>
            <person name="Liu Q."/>
            <person name="Xin Y.-H."/>
        </authorList>
    </citation>
    <scope>NUCLEOTIDE SEQUENCE [LARGE SCALE GENOMIC DNA]</scope>
    <source>
        <strain evidence="2 3">MDT1-3</strain>
    </source>
</reference>
<dbReference type="InterPro" id="IPR015947">
    <property type="entry name" value="PUA-like_sf"/>
</dbReference>
<dbReference type="Gene3D" id="3.10.400.10">
    <property type="entry name" value="Sulfate adenylyltransferase"/>
    <property type="match status" value="1"/>
</dbReference>
<gene>
    <name evidence="2" type="ORF">E3O19_09270</name>
</gene>
<dbReference type="AlphaFoldDB" id="A0A4R8WX90"/>
<dbReference type="PANTHER" id="PTHR39203:SF1">
    <property type="entry name" value="CYTOPLASMIC PROTEIN"/>
    <property type="match status" value="1"/>
</dbReference>
<dbReference type="PIRSF" id="PIRSF021320">
    <property type="entry name" value="DUF984"/>
    <property type="match status" value="1"/>
</dbReference>
<proteinExistence type="predicted"/>
<organism evidence="2 3">
    <name type="scientific">Cryobacterium algoritolerans</name>
    <dbReference type="NCBI Taxonomy" id="1259184"/>
    <lineage>
        <taxon>Bacteria</taxon>
        <taxon>Bacillati</taxon>
        <taxon>Actinomycetota</taxon>
        <taxon>Actinomycetes</taxon>
        <taxon>Micrococcales</taxon>
        <taxon>Microbacteriaceae</taxon>
        <taxon>Cryobacterium</taxon>
    </lineage>
</organism>
<dbReference type="PANTHER" id="PTHR39203">
    <property type="entry name" value="CYTOPLASMIC PROTEIN-RELATED"/>
    <property type="match status" value="1"/>
</dbReference>
<dbReference type="InterPro" id="IPR007374">
    <property type="entry name" value="ASCH_domain"/>
</dbReference>
<protein>
    <submittedName>
        <fullName evidence="2">ASCH domain-containing protein</fullName>
    </submittedName>
</protein>
<dbReference type="InterPro" id="IPR009326">
    <property type="entry name" value="DUF984"/>
</dbReference>
<evidence type="ECO:0000313" key="3">
    <source>
        <dbReference type="Proteomes" id="UP000298412"/>
    </source>
</evidence>
<evidence type="ECO:0000313" key="2">
    <source>
        <dbReference type="EMBL" id="TFC15298.1"/>
    </source>
</evidence>
<accession>A0A4R8WX90</accession>
<dbReference type="EMBL" id="SOFP01000046">
    <property type="protein sequence ID" value="TFC15298.1"/>
    <property type="molecule type" value="Genomic_DNA"/>
</dbReference>
<keyword evidence="3" id="KW-1185">Reference proteome</keyword>
<dbReference type="RefSeq" id="WP_134567039.1">
    <property type="nucleotide sequence ID" value="NZ_SOFP01000046.1"/>
</dbReference>
<name>A0A4R8WX90_9MICO</name>
<dbReference type="Proteomes" id="UP000298412">
    <property type="component" value="Unassembled WGS sequence"/>
</dbReference>
<dbReference type="OrthoDB" id="9807542at2"/>
<evidence type="ECO:0000259" key="1">
    <source>
        <dbReference type="SMART" id="SM01022"/>
    </source>
</evidence>
<dbReference type="SMART" id="SM01022">
    <property type="entry name" value="ASCH"/>
    <property type="match status" value="1"/>
</dbReference>
<comment type="caution">
    <text evidence="2">The sequence shown here is derived from an EMBL/GenBank/DDBJ whole genome shotgun (WGS) entry which is preliminary data.</text>
</comment>
<sequence length="145" mass="15938">MTNHGGFPIAEFGFPGPLRDRLIAAILAGKKTSTSSTFVEYSVEDEQLPIVGNKQTVVDSNDAAVAIIQTVAVEIVRLADVGLEHARDEGEGFDSVGAWRRGHEAFWHSTYMRDFLNNSDFTVDDETLVVLERFQLVEVLSQAAP</sequence>
<dbReference type="CDD" id="cd06553">
    <property type="entry name" value="ASCH_Ef3133_like"/>
    <property type="match status" value="1"/>
</dbReference>